<dbReference type="GO" id="GO:0009052">
    <property type="term" value="P:pentose-phosphate shunt, non-oxidative branch"/>
    <property type="evidence" value="ECO:0007669"/>
    <property type="project" value="InterPro"/>
</dbReference>
<dbReference type="FunFam" id="3.40.50.1360:FF:000001">
    <property type="entry name" value="Ribose-5-phosphate isomerase A"/>
    <property type="match status" value="1"/>
</dbReference>
<dbReference type="EC" id="5.3.1.6" evidence="4"/>
<feature type="signal peptide" evidence="6">
    <location>
        <begin position="1"/>
        <end position="15"/>
    </location>
</feature>
<protein>
    <recommendedName>
        <fullName evidence="4">ribose-5-phosphate isomerase</fullName>
        <ecNumber evidence="4">5.3.1.6</ecNumber>
    </recommendedName>
</protein>
<organism evidence="7">
    <name type="scientific">Aureoumbra lagunensis</name>
    <dbReference type="NCBI Taxonomy" id="44058"/>
    <lineage>
        <taxon>Eukaryota</taxon>
        <taxon>Sar</taxon>
        <taxon>Stramenopiles</taxon>
        <taxon>Ochrophyta</taxon>
        <taxon>Pelagophyceae</taxon>
        <taxon>Pelagomonadales</taxon>
        <taxon>Aureoumbra</taxon>
    </lineage>
</organism>
<dbReference type="EMBL" id="HBIJ01006214">
    <property type="protein sequence ID" value="CAE0363617.1"/>
    <property type="molecule type" value="Transcribed_RNA"/>
</dbReference>
<keyword evidence="5" id="KW-0413">Isomerase</keyword>
<dbReference type="SUPFAM" id="SSF75445">
    <property type="entry name" value="D-ribose-5-phosphate isomerase (RpiA), lid domain"/>
    <property type="match status" value="1"/>
</dbReference>
<keyword evidence="6" id="KW-0732">Signal</keyword>
<comment type="pathway">
    <text evidence="2">Carbohydrate degradation; pentose phosphate pathway; D-ribose 5-phosphate from D-ribulose 5-phosphate (non-oxidative stage): step 1/1.</text>
</comment>
<evidence type="ECO:0000256" key="6">
    <source>
        <dbReference type="SAM" id="SignalP"/>
    </source>
</evidence>
<feature type="chain" id="PRO_5030657699" description="ribose-5-phosphate isomerase" evidence="6">
    <location>
        <begin position="16"/>
        <end position="276"/>
    </location>
</feature>
<dbReference type="SUPFAM" id="SSF100950">
    <property type="entry name" value="NagB/RpiA/CoA transferase-like"/>
    <property type="match status" value="1"/>
</dbReference>
<dbReference type="InterPro" id="IPR050262">
    <property type="entry name" value="Ribose-5P_isomerase"/>
</dbReference>
<dbReference type="HAMAP" id="MF_00170">
    <property type="entry name" value="Rib_5P_isom_A"/>
    <property type="match status" value="1"/>
</dbReference>
<dbReference type="PANTHER" id="PTHR43748:SF3">
    <property type="entry name" value="RIBOSE-5-PHOSPHATE ISOMERASE 3, CHLOROPLASTIC-RELATED"/>
    <property type="match status" value="1"/>
</dbReference>
<reference evidence="7" key="1">
    <citation type="submission" date="2021-01" db="EMBL/GenBank/DDBJ databases">
        <authorList>
            <person name="Corre E."/>
            <person name="Pelletier E."/>
            <person name="Niang G."/>
            <person name="Scheremetjew M."/>
            <person name="Finn R."/>
            <person name="Kale V."/>
            <person name="Holt S."/>
            <person name="Cochrane G."/>
            <person name="Meng A."/>
            <person name="Brown T."/>
            <person name="Cohen L."/>
        </authorList>
    </citation>
    <scope>NUCLEOTIDE SEQUENCE</scope>
    <source>
        <strain evidence="7">CCMP1510</strain>
    </source>
</reference>
<dbReference type="InterPro" id="IPR004788">
    <property type="entry name" value="Ribose5P_isomerase_type_A"/>
</dbReference>
<dbReference type="Gene3D" id="3.30.70.260">
    <property type="match status" value="1"/>
</dbReference>
<evidence type="ECO:0000313" key="7">
    <source>
        <dbReference type="EMBL" id="CAE0363617.1"/>
    </source>
</evidence>
<dbReference type="CDD" id="cd01398">
    <property type="entry name" value="RPI_A"/>
    <property type="match status" value="1"/>
</dbReference>
<dbReference type="NCBIfam" id="TIGR00021">
    <property type="entry name" value="rpiA"/>
    <property type="match status" value="1"/>
</dbReference>
<evidence type="ECO:0000256" key="4">
    <source>
        <dbReference type="ARBA" id="ARBA00011959"/>
    </source>
</evidence>
<sequence>MIIILLISFVPLAFGLISSNTPMSTRPSKQMRLSAATQDELKKEVGYKSIDDYVKSGMKVGLGTGSTAYFAVERLGQKLKSGELEDIIAVPTSIRTKEQAESLGIPLSTLDEYSTLDVAIDGADEVDPQLNLVKGGGGALLREKMVEIVADKFIVIVDESKLCDALGPGFPIPVEITPFCHEHTKRVVENLPALKGKCKAVLRLGSSTNNQVDGDEPAVTDNGNYILDLQFENPLEDAPAAAEQLKNTCGVLEHGLFIGMTTAVIIAGTDGITVKE</sequence>
<dbReference type="PANTHER" id="PTHR43748">
    <property type="entry name" value="RIBOSE-5-PHOSPHATE ISOMERASE 3, CHLOROPLASTIC-RELATED"/>
    <property type="match status" value="1"/>
</dbReference>
<gene>
    <name evidence="7" type="ORF">ALAG00032_LOCUS4358</name>
</gene>
<accession>A0A7S3JUH4</accession>
<name>A0A7S3JUH4_9STRA</name>
<evidence type="ECO:0000256" key="1">
    <source>
        <dbReference type="ARBA" id="ARBA00001713"/>
    </source>
</evidence>
<evidence type="ECO:0000256" key="2">
    <source>
        <dbReference type="ARBA" id="ARBA00004988"/>
    </source>
</evidence>
<dbReference type="Pfam" id="PF06026">
    <property type="entry name" value="Rib_5-P_isom_A"/>
    <property type="match status" value="1"/>
</dbReference>
<evidence type="ECO:0000256" key="5">
    <source>
        <dbReference type="ARBA" id="ARBA00023235"/>
    </source>
</evidence>
<dbReference type="AlphaFoldDB" id="A0A7S3JUH4"/>
<dbReference type="InterPro" id="IPR020672">
    <property type="entry name" value="Ribose5P_isomerase_typA_subgr"/>
</dbReference>
<comment type="similarity">
    <text evidence="3">Belongs to the ribose 5-phosphate isomerase family.</text>
</comment>
<dbReference type="GO" id="GO:0004751">
    <property type="term" value="F:ribose-5-phosphate isomerase activity"/>
    <property type="evidence" value="ECO:0007669"/>
    <property type="project" value="UniProtKB-EC"/>
</dbReference>
<evidence type="ECO:0000256" key="3">
    <source>
        <dbReference type="ARBA" id="ARBA00008088"/>
    </source>
</evidence>
<proteinExistence type="inferred from homology"/>
<dbReference type="UniPathway" id="UPA00115">
    <property type="reaction ID" value="UER00412"/>
</dbReference>
<comment type="catalytic activity">
    <reaction evidence="1">
        <text>aldehydo-D-ribose 5-phosphate = D-ribulose 5-phosphate</text>
        <dbReference type="Rhea" id="RHEA:14657"/>
        <dbReference type="ChEBI" id="CHEBI:58121"/>
        <dbReference type="ChEBI" id="CHEBI:58273"/>
        <dbReference type="EC" id="5.3.1.6"/>
    </reaction>
</comment>
<dbReference type="InterPro" id="IPR037171">
    <property type="entry name" value="NagB/RpiA_transferase-like"/>
</dbReference>
<dbReference type="NCBIfam" id="NF001924">
    <property type="entry name" value="PRK00702.1"/>
    <property type="match status" value="1"/>
</dbReference>
<dbReference type="Gene3D" id="3.40.50.1360">
    <property type="match status" value="1"/>
</dbReference>